<accession>A0ABQ5GPQ4</accession>
<evidence type="ECO:0000256" key="1">
    <source>
        <dbReference type="SAM" id="MobiDB-lite"/>
    </source>
</evidence>
<protein>
    <submittedName>
        <fullName evidence="2">Uncharacterized protein</fullName>
    </submittedName>
</protein>
<dbReference type="EMBL" id="BQNB010018731">
    <property type="protein sequence ID" value="GJT77645.1"/>
    <property type="molecule type" value="Genomic_DNA"/>
</dbReference>
<name>A0ABQ5GPQ4_9ASTR</name>
<sequence length="88" mass="9713">MIITNPCFSAKAAWDPIETYLQKTKGHVSFALKGQQPVQHNNTMGLRPNAPPGFQQTQPHQPTFGFNGHQQALYSAAVQNHSAPRESD</sequence>
<reference evidence="2" key="2">
    <citation type="submission" date="2022-01" db="EMBL/GenBank/DDBJ databases">
        <authorList>
            <person name="Yamashiro T."/>
            <person name="Shiraishi A."/>
            <person name="Satake H."/>
            <person name="Nakayama K."/>
        </authorList>
    </citation>
    <scope>NUCLEOTIDE SEQUENCE</scope>
</reference>
<evidence type="ECO:0000313" key="3">
    <source>
        <dbReference type="Proteomes" id="UP001151760"/>
    </source>
</evidence>
<organism evidence="2 3">
    <name type="scientific">Tanacetum coccineum</name>
    <dbReference type="NCBI Taxonomy" id="301880"/>
    <lineage>
        <taxon>Eukaryota</taxon>
        <taxon>Viridiplantae</taxon>
        <taxon>Streptophyta</taxon>
        <taxon>Embryophyta</taxon>
        <taxon>Tracheophyta</taxon>
        <taxon>Spermatophyta</taxon>
        <taxon>Magnoliopsida</taxon>
        <taxon>eudicotyledons</taxon>
        <taxon>Gunneridae</taxon>
        <taxon>Pentapetalae</taxon>
        <taxon>asterids</taxon>
        <taxon>campanulids</taxon>
        <taxon>Asterales</taxon>
        <taxon>Asteraceae</taxon>
        <taxon>Asteroideae</taxon>
        <taxon>Anthemideae</taxon>
        <taxon>Anthemidinae</taxon>
        <taxon>Tanacetum</taxon>
    </lineage>
</organism>
<evidence type="ECO:0000313" key="2">
    <source>
        <dbReference type="EMBL" id="GJT77645.1"/>
    </source>
</evidence>
<keyword evidence="3" id="KW-1185">Reference proteome</keyword>
<comment type="caution">
    <text evidence="2">The sequence shown here is derived from an EMBL/GenBank/DDBJ whole genome shotgun (WGS) entry which is preliminary data.</text>
</comment>
<proteinExistence type="predicted"/>
<gene>
    <name evidence="2" type="ORF">Tco_1044370</name>
</gene>
<reference evidence="2" key="1">
    <citation type="journal article" date="2022" name="Int. J. Mol. Sci.">
        <title>Draft Genome of Tanacetum Coccineum: Genomic Comparison of Closely Related Tanacetum-Family Plants.</title>
        <authorList>
            <person name="Yamashiro T."/>
            <person name="Shiraishi A."/>
            <person name="Nakayama K."/>
            <person name="Satake H."/>
        </authorList>
    </citation>
    <scope>NUCLEOTIDE SEQUENCE</scope>
</reference>
<feature type="region of interest" description="Disordered" evidence="1">
    <location>
        <begin position="39"/>
        <end position="69"/>
    </location>
</feature>
<dbReference type="Proteomes" id="UP001151760">
    <property type="component" value="Unassembled WGS sequence"/>
</dbReference>